<dbReference type="Proteomes" id="UP000182350">
    <property type="component" value="Unassembled WGS sequence"/>
</dbReference>
<dbReference type="EMBL" id="FPJW01000009">
    <property type="protein sequence ID" value="SFX66447.1"/>
    <property type="molecule type" value="Genomic_DNA"/>
</dbReference>
<sequence length="299" mass="32204">MCTGFITEQITQFIAEVRHRQLHQSETEVAQTLAQNSPYTPEQIENALRAMSNKESGEAPGFNIIVNQNDSTLADRYDGYAAERFDEGGTWIQTGDGIQVQLIPKDIDPALASFIISQTGGEDSPYSLPVYTPTGGIMTYQLDPITGARVVDENGQYTVVHVVDGQYFNIKHWPCHKDKCDATIPDPKSPNYDAWVRAQDIKAVKDVATVAGGATGLMRAGLLAETVGAGSTVSSLYADYMSGDFVSGMSAETVRVGFENTLRKSGVPDGVIQKVSAAIGVSGGFDGFIDLYTDQLGDE</sequence>
<dbReference type="STRING" id="1122209.SAMN02745752_02443"/>
<name>A0A1K1YX95_9GAMM</name>
<proteinExistence type="predicted"/>
<keyword evidence="2" id="KW-1185">Reference proteome</keyword>
<evidence type="ECO:0000313" key="1">
    <source>
        <dbReference type="EMBL" id="SFX66447.1"/>
    </source>
</evidence>
<organism evidence="1 2">
    <name type="scientific">Marinospirillum alkaliphilum DSM 21637</name>
    <dbReference type="NCBI Taxonomy" id="1122209"/>
    <lineage>
        <taxon>Bacteria</taxon>
        <taxon>Pseudomonadati</taxon>
        <taxon>Pseudomonadota</taxon>
        <taxon>Gammaproteobacteria</taxon>
        <taxon>Oceanospirillales</taxon>
        <taxon>Oceanospirillaceae</taxon>
        <taxon>Marinospirillum</taxon>
    </lineage>
</organism>
<dbReference type="AlphaFoldDB" id="A0A1K1YX95"/>
<reference evidence="1 2" key="1">
    <citation type="submission" date="2016-11" db="EMBL/GenBank/DDBJ databases">
        <authorList>
            <person name="Jaros S."/>
            <person name="Januszkiewicz K."/>
            <person name="Wedrychowicz H."/>
        </authorList>
    </citation>
    <scope>NUCLEOTIDE SEQUENCE [LARGE SCALE GENOMIC DNA]</scope>
    <source>
        <strain evidence="1 2">DSM 21637</strain>
    </source>
</reference>
<evidence type="ECO:0000313" key="2">
    <source>
        <dbReference type="Proteomes" id="UP000182350"/>
    </source>
</evidence>
<gene>
    <name evidence="1" type="ORF">SAMN02745752_02443</name>
</gene>
<accession>A0A1K1YX95</accession>
<protein>
    <submittedName>
        <fullName evidence="1">Uncharacterized protein</fullName>
    </submittedName>
</protein>